<evidence type="ECO:0000256" key="2">
    <source>
        <dbReference type="ARBA" id="ARBA00022692"/>
    </source>
</evidence>
<keyword evidence="8" id="KW-1185">Reference proteome</keyword>
<dbReference type="GeneID" id="73467563"/>
<feature type="transmembrane region" description="Helical" evidence="5">
    <location>
        <begin position="312"/>
        <end position="332"/>
    </location>
</feature>
<feature type="transmembrane region" description="Helical" evidence="5">
    <location>
        <begin position="158"/>
        <end position="177"/>
    </location>
</feature>
<dbReference type="Pfam" id="PF00083">
    <property type="entry name" value="Sugar_tr"/>
    <property type="match status" value="1"/>
</dbReference>
<dbReference type="PROSITE" id="PS50850">
    <property type="entry name" value="MFS"/>
    <property type="match status" value="1"/>
</dbReference>
<dbReference type="InterPro" id="IPR020846">
    <property type="entry name" value="MFS_dom"/>
</dbReference>
<proteinExistence type="predicted"/>
<evidence type="ECO:0000256" key="3">
    <source>
        <dbReference type="ARBA" id="ARBA00022989"/>
    </source>
</evidence>
<sequence length="531" mass="59393">MEPKCSKRSQDIVSIEEENALIRAATYNEDNEELEFALFNDKPDFSPHALKHYFGTRFSTLMDLPVHHREEGWFHVLNPIHGFREMTASNWNFCLLGFFAWALDAMDFFCVSVAVPEIADTLQVSVTAVSWGVTLALMLRSVGALIFGLASDYIGRKWSYIIIAGLFIVVEVGTGLVQTYNQFLGVRALFGVLMGSMYPVAMVTAIEGQPPQARSFISGMFPGGYTLGYNFAIIFYLAFENTYKVGEGWRALFWFSGGLSAILIVWRLFTPESPEYLKIQQKKKKFNEGIESGSGIFSKFDRSILITLKTEWLIFSYLVMLFAGFNFMAHGTQDLYSTLLTKQFGVPLNKKTLIIVISNIASFFGGITGGSASEVFGRRLTIIICLIWNGAFLYPAFHNADKNWWAYVLVIFGGSGAWGSAAIHLLELVNSTHRTLLAGLAYQLGNLISSASMTIEAKIGESFQIEGAAPGVFDYGLVMCIFSGAVLTYMFICVFLGPERFHKEIRVLEDVHELEDDEERAVDMREKKPNV</sequence>
<gene>
    <name evidence="7" type="ORF">J8A68_000762</name>
</gene>
<dbReference type="GO" id="GO:0035879">
    <property type="term" value="P:plasma membrane lactate transport"/>
    <property type="evidence" value="ECO:0007669"/>
    <property type="project" value="TreeGrafter"/>
</dbReference>
<evidence type="ECO:0000313" key="8">
    <source>
        <dbReference type="Proteomes" id="UP000694255"/>
    </source>
</evidence>
<evidence type="ECO:0000256" key="1">
    <source>
        <dbReference type="ARBA" id="ARBA00004141"/>
    </source>
</evidence>
<reference evidence="7 8" key="1">
    <citation type="journal article" date="2021" name="DNA Res.">
        <title>Genome analysis of Candida subhashii reveals its hybrid nature and dual mitochondrial genome conformations.</title>
        <authorList>
            <person name="Mixao V."/>
            <person name="Hegedusova E."/>
            <person name="Saus E."/>
            <person name="Pryszcz L.P."/>
            <person name="Cillingova A."/>
            <person name="Nosek J."/>
            <person name="Gabaldon T."/>
        </authorList>
    </citation>
    <scope>NUCLEOTIDE SEQUENCE [LARGE SCALE GENOMIC DNA]</scope>
    <source>
        <strain evidence="7 8">CBS 10753</strain>
    </source>
</reference>
<evidence type="ECO:0000313" key="7">
    <source>
        <dbReference type="EMBL" id="KAG7665742.1"/>
    </source>
</evidence>
<feature type="transmembrane region" description="Helical" evidence="5">
    <location>
        <begin position="380"/>
        <end position="398"/>
    </location>
</feature>
<evidence type="ECO:0000259" key="6">
    <source>
        <dbReference type="PROSITE" id="PS50850"/>
    </source>
</evidence>
<evidence type="ECO:0000256" key="4">
    <source>
        <dbReference type="ARBA" id="ARBA00023136"/>
    </source>
</evidence>
<comment type="subcellular location">
    <subcellularLocation>
        <location evidence="1">Membrane</location>
        <topology evidence="1">Multi-pass membrane protein</topology>
    </subcellularLocation>
</comment>
<dbReference type="InterPro" id="IPR005828">
    <property type="entry name" value="MFS_sugar_transport-like"/>
</dbReference>
<accession>A0A8J5QMG4</accession>
<dbReference type="AlphaFoldDB" id="A0A8J5QMG4"/>
<dbReference type="EMBL" id="JAGSYN010000047">
    <property type="protein sequence ID" value="KAG7665742.1"/>
    <property type="molecule type" value="Genomic_DNA"/>
</dbReference>
<feature type="transmembrane region" description="Helical" evidence="5">
    <location>
        <begin position="216"/>
        <end position="239"/>
    </location>
</feature>
<feature type="domain" description="Major facilitator superfamily (MFS) profile" evidence="6">
    <location>
        <begin position="93"/>
        <end position="501"/>
    </location>
</feature>
<keyword evidence="3 5" id="KW-1133">Transmembrane helix</keyword>
<comment type="caution">
    <text evidence="7">The sequence shown here is derived from an EMBL/GenBank/DDBJ whole genome shotgun (WGS) entry which is preliminary data.</text>
</comment>
<feature type="transmembrane region" description="Helical" evidence="5">
    <location>
        <begin position="183"/>
        <end position="204"/>
    </location>
</feature>
<dbReference type="GO" id="GO:0015355">
    <property type="term" value="F:secondary active monocarboxylate transmembrane transporter activity"/>
    <property type="evidence" value="ECO:0007669"/>
    <property type="project" value="TreeGrafter"/>
</dbReference>
<dbReference type="OrthoDB" id="5296287at2759"/>
<evidence type="ECO:0000256" key="5">
    <source>
        <dbReference type="SAM" id="Phobius"/>
    </source>
</evidence>
<feature type="transmembrane region" description="Helical" evidence="5">
    <location>
        <begin position="475"/>
        <end position="496"/>
    </location>
</feature>
<feature type="transmembrane region" description="Helical" evidence="5">
    <location>
        <begin position="404"/>
        <end position="423"/>
    </location>
</feature>
<dbReference type="PANTHER" id="PTHR23508">
    <property type="entry name" value="CARBOXYLIC ACID TRANSPORTER PROTEIN HOMOLOG"/>
    <property type="match status" value="1"/>
</dbReference>
<keyword evidence="2 5" id="KW-0812">Transmembrane</keyword>
<keyword evidence="4 5" id="KW-0472">Membrane</keyword>
<dbReference type="RefSeq" id="XP_049265974.1">
    <property type="nucleotide sequence ID" value="XM_049410471.1"/>
</dbReference>
<feature type="transmembrane region" description="Helical" evidence="5">
    <location>
        <begin position="352"/>
        <end position="373"/>
    </location>
</feature>
<name>A0A8J5QMG4_9ASCO</name>
<dbReference type="CDD" id="cd17316">
    <property type="entry name" value="MFS_SV2_like"/>
    <property type="match status" value="1"/>
</dbReference>
<protein>
    <recommendedName>
        <fullName evidence="6">Major facilitator superfamily (MFS) profile domain-containing protein</fullName>
    </recommendedName>
</protein>
<dbReference type="GO" id="GO:0005886">
    <property type="term" value="C:plasma membrane"/>
    <property type="evidence" value="ECO:0007669"/>
    <property type="project" value="TreeGrafter"/>
</dbReference>
<organism evidence="7 8">
    <name type="scientific">[Candida] subhashii</name>
    <dbReference type="NCBI Taxonomy" id="561895"/>
    <lineage>
        <taxon>Eukaryota</taxon>
        <taxon>Fungi</taxon>
        <taxon>Dikarya</taxon>
        <taxon>Ascomycota</taxon>
        <taxon>Saccharomycotina</taxon>
        <taxon>Pichiomycetes</taxon>
        <taxon>Debaryomycetaceae</taxon>
        <taxon>Spathaspora</taxon>
    </lineage>
</organism>
<feature type="transmembrane region" description="Helical" evidence="5">
    <location>
        <begin position="251"/>
        <end position="269"/>
    </location>
</feature>
<feature type="transmembrane region" description="Helical" evidence="5">
    <location>
        <begin position="128"/>
        <end position="151"/>
    </location>
</feature>
<dbReference type="PANTHER" id="PTHR23508:SF10">
    <property type="entry name" value="CARBOXYLIC ACID TRANSPORTER PROTEIN HOMOLOG"/>
    <property type="match status" value="1"/>
</dbReference>
<dbReference type="Proteomes" id="UP000694255">
    <property type="component" value="Unassembled WGS sequence"/>
</dbReference>